<evidence type="ECO:0000256" key="1">
    <source>
        <dbReference type="SAM" id="MobiDB-lite"/>
    </source>
</evidence>
<feature type="compositionally biased region" description="Basic and acidic residues" evidence="1">
    <location>
        <begin position="16"/>
        <end position="26"/>
    </location>
</feature>
<organism evidence="2 3">
    <name type="scientific">Ideonella alba</name>
    <dbReference type="NCBI Taxonomy" id="2824118"/>
    <lineage>
        <taxon>Bacteria</taxon>
        <taxon>Pseudomonadati</taxon>
        <taxon>Pseudomonadota</taxon>
        <taxon>Betaproteobacteria</taxon>
        <taxon>Burkholderiales</taxon>
        <taxon>Sphaerotilaceae</taxon>
        <taxon>Ideonella</taxon>
    </lineage>
</organism>
<accession>A0A941B9U0</accession>
<protein>
    <submittedName>
        <fullName evidence="2">Uncharacterized protein</fullName>
    </submittedName>
</protein>
<feature type="region of interest" description="Disordered" evidence="1">
    <location>
        <begin position="89"/>
        <end position="120"/>
    </location>
</feature>
<keyword evidence="3" id="KW-1185">Reference proteome</keyword>
<evidence type="ECO:0000313" key="2">
    <source>
        <dbReference type="EMBL" id="MBQ0929100.1"/>
    </source>
</evidence>
<reference evidence="2 3" key="1">
    <citation type="submission" date="2021-04" db="EMBL/GenBank/DDBJ databases">
        <title>The genome sequence of Ideonella sp. 3Y2.</title>
        <authorList>
            <person name="Liu Y."/>
        </authorList>
    </citation>
    <scope>NUCLEOTIDE SEQUENCE [LARGE SCALE GENOMIC DNA]</scope>
    <source>
        <strain evidence="2 3">3Y2</strain>
    </source>
</reference>
<comment type="caution">
    <text evidence="2">The sequence shown here is derived from an EMBL/GenBank/DDBJ whole genome shotgun (WGS) entry which is preliminary data.</text>
</comment>
<sequence length="120" mass="12580">MSISSIQGGRTAMITEGDRVKPGRQQAREALAEALASGNLDAARSAFGQLSEAAADDRVRRTDGPFARLQAALAGGDLQAASTAFEQMVTKQRKDPGTEKATSRPLAQEGTLGRHIDLSA</sequence>
<dbReference type="Proteomes" id="UP000676246">
    <property type="component" value="Unassembled WGS sequence"/>
</dbReference>
<feature type="compositionally biased region" description="Basic and acidic residues" evidence="1">
    <location>
        <begin position="92"/>
        <end position="102"/>
    </location>
</feature>
<evidence type="ECO:0000313" key="3">
    <source>
        <dbReference type="Proteomes" id="UP000676246"/>
    </source>
</evidence>
<name>A0A941B9U0_9BURK</name>
<proteinExistence type="predicted"/>
<dbReference type="EMBL" id="JAGQDD010000001">
    <property type="protein sequence ID" value="MBQ0929100.1"/>
    <property type="molecule type" value="Genomic_DNA"/>
</dbReference>
<feature type="region of interest" description="Disordered" evidence="1">
    <location>
        <begin position="1"/>
        <end position="26"/>
    </location>
</feature>
<gene>
    <name evidence="2" type="ORF">KAK03_01285</name>
</gene>
<dbReference type="AlphaFoldDB" id="A0A941B9U0"/>
<dbReference type="RefSeq" id="WP_210851302.1">
    <property type="nucleotide sequence ID" value="NZ_JAGQDD010000001.1"/>
</dbReference>